<feature type="transmembrane region" description="Helical" evidence="1">
    <location>
        <begin position="83"/>
        <end position="104"/>
    </location>
</feature>
<accession>A0AAJ5W7U1</accession>
<proteinExistence type="predicted"/>
<evidence type="ECO:0000256" key="1">
    <source>
        <dbReference type="SAM" id="Phobius"/>
    </source>
</evidence>
<feature type="domain" description="Protein FecR C-terminal" evidence="3">
    <location>
        <begin position="343"/>
        <end position="411"/>
    </location>
</feature>
<dbReference type="Pfam" id="PF04773">
    <property type="entry name" value="FecR"/>
    <property type="match status" value="1"/>
</dbReference>
<organism evidence="4 5">
    <name type="scientific">Candidatus Pedobacter colombiensis</name>
    <dbReference type="NCBI Taxonomy" id="3121371"/>
    <lineage>
        <taxon>Bacteria</taxon>
        <taxon>Pseudomonadati</taxon>
        <taxon>Bacteroidota</taxon>
        <taxon>Sphingobacteriia</taxon>
        <taxon>Sphingobacteriales</taxon>
        <taxon>Sphingobacteriaceae</taxon>
        <taxon>Pedobacter</taxon>
    </lineage>
</organism>
<dbReference type="InterPro" id="IPR012373">
    <property type="entry name" value="Ferrdict_sens_TM"/>
</dbReference>
<dbReference type="InterPro" id="IPR032508">
    <property type="entry name" value="FecR_C"/>
</dbReference>
<evidence type="ECO:0000259" key="2">
    <source>
        <dbReference type="Pfam" id="PF04773"/>
    </source>
</evidence>
<gene>
    <name evidence="4" type="ORF">P0Y49_17480</name>
</gene>
<dbReference type="Proteomes" id="UP001214530">
    <property type="component" value="Chromosome"/>
</dbReference>
<dbReference type="GO" id="GO:0016989">
    <property type="term" value="F:sigma factor antagonist activity"/>
    <property type="evidence" value="ECO:0007669"/>
    <property type="project" value="TreeGrafter"/>
</dbReference>
<keyword evidence="1" id="KW-0472">Membrane</keyword>
<dbReference type="Gene3D" id="3.55.50.30">
    <property type="match status" value="1"/>
</dbReference>
<dbReference type="EMBL" id="CP119313">
    <property type="protein sequence ID" value="WEK18584.1"/>
    <property type="molecule type" value="Genomic_DNA"/>
</dbReference>
<dbReference type="PANTHER" id="PTHR30273">
    <property type="entry name" value="PERIPLASMIC SIGNAL SENSOR AND SIGMA FACTOR ACTIVATOR FECR-RELATED"/>
    <property type="match status" value="1"/>
</dbReference>
<dbReference type="Pfam" id="PF16344">
    <property type="entry name" value="FecR_C"/>
    <property type="match status" value="1"/>
</dbReference>
<keyword evidence="1" id="KW-1133">Transmembrane helix</keyword>
<protein>
    <submittedName>
        <fullName evidence="4">FecR family protein</fullName>
    </submittedName>
</protein>
<feature type="domain" description="FecR protein" evidence="2">
    <location>
        <begin position="183"/>
        <end position="289"/>
    </location>
</feature>
<dbReference type="InterPro" id="IPR006860">
    <property type="entry name" value="FecR"/>
</dbReference>
<dbReference type="AlphaFoldDB" id="A0AAJ5W7U1"/>
<reference evidence="4" key="1">
    <citation type="submission" date="2023-03" db="EMBL/GenBank/DDBJ databases">
        <title>Andean soil-derived lignocellulolytic bacterial consortium as a source of novel taxa and putative plastic-active enzymes.</title>
        <authorList>
            <person name="Diaz-Garcia L."/>
            <person name="Chuvochina M."/>
            <person name="Feuerriegel G."/>
            <person name="Bunk B."/>
            <person name="Sproer C."/>
            <person name="Streit W.R."/>
            <person name="Rodriguez L.M."/>
            <person name="Overmann J."/>
            <person name="Jimenez D.J."/>
        </authorList>
    </citation>
    <scope>NUCLEOTIDE SEQUENCE</scope>
    <source>
        <strain evidence="4">MAG 3858</strain>
    </source>
</reference>
<keyword evidence="1" id="KW-0812">Transmembrane</keyword>
<dbReference type="PANTHER" id="PTHR30273:SF2">
    <property type="entry name" value="PROTEIN FECR"/>
    <property type="match status" value="1"/>
</dbReference>
<sequence>MANSTKKEFLELTNKYLDNTASKEEIEVVEAYYDLFSVEPAVLERIAELGLDPLEKRLKDRINIKIKELEERKELPKPVIHSLWYYIARVAVILVFSSVGLYFYSNRTPQPSAMHITAENDIAPGKDKAILTLANGQKIALVDTIDGQVANEQGVVITRKESGQLIYKASTSQKTNSKLSFNTLSTPRGGQFQIQLPDGTKVWLNAASVIKFPTSFSGLAERRVELNGEAYFEVAKVNVKGQGDKAEHRLPFIVNTERQLVEVLGTHFNVNAYSDGKSVKTTLLEGAVRIIIPDLTHNSTVAVVAKSGQFILKPNEQFVLTDKGIHIDRVDAEQAIAWKDGLFTFEAENLESIMQKIAKWYDVDIHFENEELKQKIFSGSFSRFTNVSKVLQKIELTHCARFTIEGRKITVYKY</sequence>
<evidence type="ECO:0000259" key="3">
    <source>
        <dbReference type="Pfam" id="PF16344"/>
    </source>
</evidence>
<dbReference type="Gene3D" id="2.60.120.1440">
    <property type="match status" value="1"/>
</dbReference>
<evidence type="ECO:0000313" key="4">
    <source>
        <dbReference type="EMBL" id="WEK18584.1"/>
    </source>
</evidence>
<evidence type="ECO:0000313" key="5">
    <source>
        <dbReference type="Proteomes" id="UP001214530"/>
    </source>
</evidence>
<name>A0AAJ5W7U1_9SPHI</name>